<dbReference type="InterPro" id="IPR036188">
    <property type="entry name" value="FAD/NAD-bd_sf"/>
</dbReference>
<evidence type="ECO:0000256" key="3">
    <source>
        <dbReference type="ARBA" id="ARBA00022827"/>
    </source>
</evidence>
<dbReference type="Gene3D" id="3.50.50.60">
    <property type="entry name" value="FAD/NAD(P)-binding domain"/>
    <property type="match status" value="1"/>
</dbReference>
<dbReference type="GO" id="GO:0004497">
    <property type="term" value="F:monooxygenase activity"/>
    <property type="evidence" value="ECO:0007669"/>
    <property type="project" value="UniProtKB-KW"/>
</dbReference>
<accession>A0ABM8GKI5</accession>
<sequence>MSARSEVDVVIVGAGPAGLTAACALRARGIDVIVIDAAAEGANTSRAAVIHPRTLEVLEPLGVTAPIVEEGVRVPEFTVRDGGRILGRLDFRILPTPYPFTVMLPQSRTEAILTGRLRELGGEVHRGLRVTDVAATTAGAQVVAIADDGSTRRIDSTFVIGSDGANSIVRQSQGIDFPGARYEQSFVLADVLMDWPLARDEVQLFFSPQGLVVVAPLPGGHHRVVATVETAPEHPDLADIAGLLDARGPGATTVREVTWSSRFRVHHRLATAYRAGPVVLAGDAAHVHSPAGGQGMNTGIQDAVDLAGTLGRALANDPDPEGLDGYEGRRRPVARSVVSLTDRMTRAATVESAPMRAVRNVAVSTALRVPQVRRALALRIAELR</sequence>
<reference evidence="6" key="1">
    <citation type="journal article" date="2019" name="Int. J. Syst. Evol. Microbiol.">
        <title>The Global Catalogue of Microorganisms (GCM) 10K type strain sequencing project: providing services to taxonomists for standard genome sequencing and annotation.</title>
        <authorList>
            <consortium name="The Broad Institute Genomics Platform"/>
            <consortium name="The Broad Institute Genome Sequencing Center for Infectious Disease"/>
            <person name="Wu L."/>
            <person name="Ma J."/>
        </authorList>
    </citation>
    <scope>NUCLEOTIDE SEQUENCE [LARGE SCALE GENOMIC DNA]</scope>
    <source>
        <strain evidence="6">NBRC 108728</strain>
    </source>
</reference>
<keyword evidence="5" id="KW-0560">Oxidoreductase</keyword>
<dbReference type="InterPro" id="IPR050641">
    <property type="entry name" value="RIFMO-like"/>
</dbReference>
<feature type="domain" description="FAD-binding" evidence="4">
    <location>
        <begin position="6"/>
        <end position="339"/>
    </location>
</feature>
<evidence type="ECO:0000256" key="1">
    <source>
        <dbReference type="ARBA" id="ARBA00001974"/>
    </source>
</evidence>
<dbReference type="PANTHER" id="PTHR43004">
    <property type="entry name" value="TRK SYSTEM POTASSIUM UPTAKE PROTEIN"/>
    <property type="match status" value="1"/>
</dbReference>
<keyword evidence="2" id="KW-0285">Flavoprotein</keyword>
<evidence type="ECO:0000313" key="6">
    <source>
        <dbReference type="Proteomes" id="UP001321486"/>
    </source>
</evidence>
<dbReference type="EMBL" id="AP027732">
    <property type="protein sequence ID" value="BDZ48720.1"/>
    <property type="molecule type" value="Genomic_DNA"/>
</dbReference>
<dbReference type="Pfam" id="PF01494">
    <property type="entry name" value="FAD_binding_3"/>
    <property type="match status" value="1"/>
</dbReference>
<name>A0ABM8GKI5_9MICO</name>
<dbReference type="Proteomes" id="UP001321486">
    <property type="component" value="Chromosome"/>
</dbReference>
<keyword evidence="5" id="KW-0503">Monooxygenase</keyword>
<keyword evidence="3" id="KW-0274">FAD</keyword>
<dbReference type="PROSITE" id="PS51257">
    <property type="entry name" value="PROKAR_LIPOPROTEIN"/>
    <property type="match status" value="1"/>
</dbReference>
<evidence type="ECO:0000256" key="2">
    <source>
        <dbReference type="ARBA" id="ARBA00022630"/>
    </source>
</evidence>
<dbReference type="PANTHER" id="PTHR43004:SF19">
    <property type="entry name" value="BINDING MONOOXYGENASE, PUTATIVE (JCVI)-RELATED"/>
    <property type="match status" value="1"/>
</dbReference>
<dbReference type="InterPro" id="IPR002938">
    <property type="entry name" value="FAD-bd"/>
</dbReference>
<evidence type="ECO:0000313" key="5">
    <source>
        <dbReference type="EMBL" id="BDZ48720.1"/>
    </source>
</evidence>
<organism evidence="5 6">
    <name type="scientific">Frondihabitans sucicola</name>
    <dbReference type="NCBI Taxonomy" id="1268041"/>
    <lineage>
        <taxon>Bacteria</taxon>
        <taxon>Bacillati</taxon>
        <taxon>Actinomycetota</taxon>
        <taxon>Actinomycetes</taxon>
        <taxon>Micrococcales</taxon>
        <taxon>Microbacteriaceae</taxon>
        <taxon>Frondihabitans</taxon>
    </lineage>
</organism>
<comment type="cofactor">
    <cofactor evidence="1">
        <name>FAD</name>
        <dbReference type="ChEBI" id="CHEBI:57692"/>
    </cofactor>
</comment>
<proteinExistence type="predicted"/>
<dbReference type="SUPFAM" id="SSF51905">
    <property type="entry name" value="FAD/NAD(P)-binding domain"/>
    <property type="match status" value="1"/>
</dbReference>
<protein>
    <submittedName>
        <fullName evidence="5">Pentachlorophenol monooxygenase</fullName>
    </submittedName>
</protein>
<dbReference type="Gene3D" id="3.30.70.2450">
    <property type="match status" value="1"/>
</dbReference>
<keyword evidence="6" id="KW-1185">Reference proteome</keyword>
<gene>
    <name evidence="5" type="ORF">GCM10025867_09610</name>
</gene>
<evidence type="ECO:0000259" key="4">
    <source>
        <dbReference type="Pfam" id="PF01494"/>
    </source>
</evidence>
<dbReference type="PRINTS" id="PR00420">
    <property type="entry name" value="RNGMNOXGNASE"/>
</dbReference>